<keyword evidence="2" id="KW-1133">Transmembrane helix</keyword>
<keyword evidence="2" id="KW-0812">Transmembrane</keyword>
<feature type="transmembrane region" description="Helical" evidence="2">
    <location>
        <begin position="124"/>
        <end position="148"/>
    </location>
</feature>
<evidence type="ECO:0000256" key="2">
    <source>
        <dbReference type="SAM" id="Phobius"/>
    </source>
</evidence>
<feature type="region of interest" description="Disordered" evidence="1">
    <location>
        <begin position="268"/>
        <end position="294"/>
    </location>
</feature>
<name>A0AAJ7XFX4_PETMA</name>
<dbReference type="Proteomes" id="UP001318040">
    <property type="component" value="Chromosome 61"/>
</dbReference>
<feature type="transmembrane region" description="Helical" evidence="2">
    <location>
        <begin position="81"/>
        <end position="103"/>
    </location>
</feature>
<evidence type="ECO:0000256" key="1">
    <source>
        <dbReference type="SAM" id="MobiDB-lite"/>
    </source>
</evidence>
<evidence type="ECO:0000313" key="4">
    <source>
        <dbReference type="RefSeq" id="XP_032832986.1"/>
    </source>
</evidence>
<dbReference type="RefSeq" id="XP_032832986.1">
    <property type="nucleotide sequence ID" value="XM_032977095.1"/>
</dbReference>
<protein>
    <submittedName>
        <fullName evidence="4">Neuronal membrane glycoprotein M6-b-like isoform X1</fullName>
    </submittedName>
</protein>
<dbReference type="AlphaFoldDB" id="A0AAJ7XFX4"/>
<keyword evidence="2" id="KW-0472">Membrane</keyword>
<dbReference type="Pfam" id="PF01275">
    <property type="entry name" value="Myelin_PLP"/>
    <property type="match status" value="1"/>
</dbReference>
<gene>
    <name evidence="4" type="primary">LOC116955775</name>
</gene>
<accession>A0AAJ7XFX4</accession>
<dbReference type="InterPro" id="IPR001614">
    <property type="entry name" value="Myelin_PLP"/>
</dbReference>
<sequence length="294" mass="31601">MDENEEKCGQKRGCAECCVRCLGGVPYASLLATVLCYAGVALFCGGGHEALSGTLALLQADFGFPHDPDVLFFTVVEVVRFVIYGVAAAFFLYGVLLFTEGFFTTASIRDSCGDFKTSACGRCVSAWFLGMTYVLAVVWLALLVLSALPVFVAFSVQASCDVIGPPLFLPAPSSSSSTSSTSSNATRVCIDMRQYGIIPWNVSTGRLCDADLANLCNSQTFKLTYSLYIVACAGAAATVIAMVHYLLALSANWAAVGALRRLGHEELRAREQQQQQEPREVESARSKERLNAYA</sequence>
<dbReference type="PRINTS" id="PR00214">
    <property type="entry name" value="MYELINPLP"/>
</dbReference>
<dbReference type="KEGG" id="pmrn:116955775"/>
<evidence type="ECO:0000313" key="3">
    <source>
        <dbReference type="Proteomes" id="UP001318040"/>
    </source>
</evidence>
<dbReference type="PANTHER" id="PTHR11683:SF12">
    <property type="entry name" value="M6, ISOFORM F"/>
    <property type="match status" value="1"/>
</dbReference>
<dbReference type="GO" id="GO:0031175">
    <property type="term" value="P:neuron projection development"/>
    <property type="evidence" value="ECO:0007669"/>
    <property type="project" value="TreeGrafter"/>
</dbReference>
<reference evidence="4" key="1">
    <citation type="submission" date="2025-08" db="UniProtKB">
        <authorList>
            <consortium name="RefSeq"/>
        </authorList>
    </citation>
    <scope>IDENTIFICATION</scope>
    <source>
        <tissue evidence="4">Sperm</tissue>
    </source>
</reference>
<feature type="transmembrane region" description="Helical" evidence="2">
    <location>
        <begin position="227"/>
        <end position="251"/>
    </location>
</feature>
<dbReference type="GO" id="GO:0005886">
    <property type="term" value="C:plasma membrane"/>
    <property type="evidence" value="ECO:0007669"/>
    <property type="project" value="TreeGrafter"/>
</dbReference>
<organism evidence="3 4">
    <name type="scientific">Petromyzon marinus</name>
    <name type="common">Sea lamprey</name>
    <dbReference type="NCBI Taxonomy" id="7757"/>
    <lineage>
        <taxon>Eukaryota</taxon>
        <taxon>Metazoa</taxon>
        <taxon>Chordata</taxon>
        <taxon>Craniata</taxon>
        <taxon>Vertebrata</taxon>
        <taxon>Cyclostomata</taxon>
        <taxon>Hyperoartia</taxon>
        <taxon>Petromyzontiformes</taxon>
        <taxon>Petromyzontidae</taxon>
        <taxon>Petromyzon</taxon>
    </lineage>
</organism>
<dbReference type="PANTHER" id="PTHR11683">
    <property type="entry name" value="MYELIN PROTEOLIPID"/>
    <property type="match status" value="1"/>
</dbReference>
<dbReference type="SMART" id="SM00002">
    <property type="entry name" value="PLP"/>
    <property type="match status" value="1"/>
</dbReference>
<proteinExistence type="predicted"/>
<keyword evidence="3" id="KW-1185">Reference proteome</keyword>